<dbReference type="InterPro" id="IPR036188">
    <property type="entry name" value="FAD/NAD-bd_sf"/>
</dbReference>
<keyword evidence="4" id="KW-0472">Membrane</keyword>
<dbReference type="Gene3D" id="3.40.50.720">
    <property type="entry name" value="NAD(P)-binding Rossmann-like Domain"/>
    <property type="match status" value="1"/>
</dbReference>
<dbReference type="PANTHER" id="PTHR24322">
    <property type="entry name" value="PKSB"/>
    <property type="match status" value="1"/>
</dbReference>
<proteinExistence type="inferred from homology"/>
<dbReference type="STRING" id="342668.A0A1B8GH36"/>
<dbReference type="Gene3D" id="3.50.50.60">
    <property type="entry name" value="FAD/NAD(P)-binding domain"/>
    <property type="match status" value="1"/>
</dbReference>
<evidence type="ECO:0000256" key="4">
    <source>
        <dbReference type="SAM" id="Phobius"/>
    </source>
</evidence>
<dbReference type="OrthoDB" id="5840532at2759"/>
<dbReference type="EMBL" id="KV460238">
    <property type="protein sequence ID" value="OBT95148.1"/>
    <property type="molecule type" value="Genomic_DNA"/>
</dbReference>
<feature type="transmembrane region" description="Helical" evidence="4">
    <location>
        <begin position="53"/>
        <end position="72"/>
    </location>
</feature>
<dbReference type="Pfam" id="PF00106">
    <property type="entry name" value="adh_short"/>
    <property type="match status" value="1"/>
</dbReference>
<dbReference type="PRINTS" id="PR00081">
    <property type="entry name" value="GDHRDH"/>
</dbReference>
<comment type="similarity">
    <text evidence="1 3">Belongs to the short-chain dehydrogenases/reductases (SDR) family.</text>
</comment>
<keyword evidence="6" id="KW-1185">Reference proteome</keyword>
<dbReference type="Proteomes" id="UP000091956">
    <property type="component" value="Unassembled WGS sequence"/>
</dbReference>
<reference evidence="5 6" key="1">
    <citation type="submission" date="2016-03" db="EMBL/GenBank/DDBJ databases">
        <title>Comparative genomics of Pseudogymnoascus destructans, the fungus causing white-nose syndrome of bats.</title>
        <authorList>
            <person name="Palmer J.M."/>
            <person name="Drees K.P."/>
            <person name="Foster J.T."/>
            <person name="Lindner D.L."/>
        </authorList>
    </citation>
    <scope>NUCLEOTIDE SEQUENCE [LARGE SCALE GENOMIC DNA]</scope>
    <source>
        <strain evidence="5 6">UAMH 10579</strain>
    </source>
</reference>
<dbReference type="AlphaFoldDB" id="A0A1B8GH36"/>
<organism evidence="5 6">
    <name type="scientific">Pseudogymnoascus verrucosus</name>
    <dbReference type="NCBI Taxonomy" id="342668"/>
    <lineage>
        <taxon>Eukaryota</taxon>
        <taxon>Fungi</taxon>
        <taxon>Dikarya</taxon>
        <taxon>Ascomycota</taxon>
        <taxon>Pezizomycotina</taxon>
        <taxon>Leotiomycetes</taxon>
        <taxon>Thelebolales</taxon>
        <taxon>Thelebolaceae</taxon>
        <taxon>Pseudogymnoascus</taxon>
    </lineage>
</organism>
<dbReference type="InterPro" id="IPR002347">
    <property type="entry name" value="SDR_fam"/>
</dbReference>
<accession>A0A1B8GH36</accession>
<sequence>MASHGPPSDSWASPFSIDLLLKVANVTFLHPFVAWMIPLCLRAQVYPWTSPVMQSAILYASLLTLFFFLGVLNRQIAYSKPRVVDLGEEVIVITGGASGLGLLVAEVYGMRGATVAVLDVAELESGEARGVTVYKCDVGDAAQVAKVAAQIERELGTPTILINNAGVVNGGTLLDTSIDRIQHSISVNLLAHFYTLKAFLPGMIRCGHGTIVTISSVLGVTGAARLTDYSASKAGVAALHTSLTAELRQYPDIKTVLVTPGQLSTPLFAGVQTPSGFWAPVVEPVEVAKEIVRVVDGGGSEVLAMPLYARWVGWLGVMPGTATNVGDGGALANCLARAKSLEDIPRALAAYQEVRKARAEQIQETALSIGVYKALEDGTEQRERDLKIAERIDPKNPKHIA</sequence>
<dbReference type="InterPro" id="IPR036291">
    <property type="entry name" value="NAD(P)-bd_dom_sf"/>
</dbReference>
<evidence type="ECO:0000313" key="6">
    <source>
        <dbReference type="Proteomes" id="UP000091956"/>
    </source>
</evidence>
<evidence type="ECO:0000313" key="5">
    <source>
        <dbReference type="EMBL" id="OBT95148.1"/>
    </source>
</evidence>
<gene>
    <name evidence="5" type="ORF">VE01_07383</name>
</gene>
<evidence type="ECO:0000256" key="1">
    <source>
        <dbReference type="ARBA" id="ARBA00006484"/>
    </source>
</evidence>
<dbReference type="RefSeq" id="XP_018128881.1">
    <property type="nucleotide sequence ID" value="XM_018276818.2"/>
</dbReference>
<evidence type="ECO:0000256" key="3">
    <source>
        <dbReference type="RuleBase" id="RU000363"/>
    </source>
</evidence>
<dbReference type="SUPFAM" id="SSF51735">
    <property type="entry name" value="NAD(P)-binding Rossmann-fold domains"/>
    <property type="match status" value="1"/>
</dbReference>
<dbReference type="GO" id="GO:0016616">
    <property type="term" value="F:oxidoreductase activity, acting on the CH-OH group of donors, NAD or NADP as acceptor"/>
    <property type="evidence" value="ECO:0007669"/>
    <property type="project" value="TreeGrafter"/>
</dbReference>
<protein>
    <submittedName>
        <fullName evidence="5">Uncharacterized protein</fullName>
    </submittedName>
</protein>
<dbReference type="PANTHER" id="PTHR24322:SF736">
    <property type="entry name" value="RETINOL DEHYDROGENASE 10"/>
    <property type="match status" value="1"/>
</dbReference>
<keyword evidence="2" id="KW-0560">Oxidoreductase</keyword>
<dbReference type="CDD" id="cd05339">
    <property type="entry name" value="17beta-HSDXI-like_SDR_c"/>
    <property type="match status" value="1"/>
</dbReference>
<reference evidence="6" key="2">
    <citation type="journal article" date="2018" name="Nat. Commun.">
        <title>Extreme sensitivity to ultraviolet light in the fungal pathogen causing white-nose syndrome of bats.</title>
        <authorList>
            <person name="Palmer J.M."/>
            <person name="Drees K.P."/>
            <person name="Foster J.T."/>
            <person name="Lindner D.L."/>
        </authorList>
    </citation>
    <scope>NUCLEOTIDE SEQUENCE [LARGE SCALE GENOMIC DNA]</scope>
    <source>
        <strain evidence="6">UAMH 10579</strain>
    </source>
</reference>
<dbReference type="PRINTS" id="PR00080">
    <property type="entry name" value="SDRFAMILY"/>
</dbReference>
<keyword evidence="4" id="KW-0812">Transmembrane</keyword>
<keyword evidence="4" id="KW-1133">Transmembrane helix</keyword>
<evidence type="ECO:0000256" key="2">
    <source>
        <dbReference type="ARBA" id="ARBA00023002"/>
    </source>
</evidence>
<name>A0A1B8GH36_9PEZI</name>
<dbReference type="GeneID" id="28840769"/>